<dbReference type="Proteomes" id="UP001174677">
    <property type="component" value="Chromosome 12"/>
</dbReference>
<keyword evidence="8 14" id="KW-1133">Transmembrane helix</keyword>
<reference evidence="17 18" key="1">
    <citation type="journal article" date="2023" name="Plant Biotechnol. J.">
        <title>Chromosome-level wild Hevea brasiliensis genome provides new tools for genomic-assisted breeding and valuable loci to elevate rubber yield.</title>
        <authorList>
            <person name="Cheng H."/>
            <person name="Song X."/>
            <person name="Hu Y."/>
            <person name="Wu T."/>
            <person name="Yang Q."/>
            <person name="An Z."/>
            <person name="Feng S."/>
            <person name="Deng Z."/>
            <person name="Wu W."/>
            <person name="Zeng X."/>
            <person name="Tu M."/>
            <person name="Wang X."/>
            <person name="Huang H."/>
        </authorList>
    </citation>
    <scope>NUCLEOTIDE SEQUENCE [LARGE SCALE GENOMIC DNA]</scope>
    <source>
        <strain evidence="17">MT/VB/25A 57/8</strain>
    </source>
</reference>
<comment type="subcellular location">
    <subcellularLocation>
        <location evidence="1">Membrane</location>
        <topology evidence="1">Single-pass type I membrane protein</topology>
    </subcellularLocation>
</comment>
<evidence type="ECO:0000256" key="13">
    <source>
        <dbReference type="ARBA" id="ARBA00047951"/>
    </source>
</evidence>
<keyword evidence="2" id="KW-0723">Serine/threonine-protein kinase</keyword>
<evidence type="ECO:0000256" key="15">
    <source>
        <dbReference type="SAM" id="SignalP"/>
    </source>
</evidence>
<evidence type="ECO:0000256" key="5">
    <source>
        <dbReference type="ARBA" id="ARBA00022729"/>
    </source>
</evidence>
<dbReference type="Gene3D" id="3.30.200.20">
    <property type="entry name" value="Phosphorylase Kinase, domain 1"/>
    <property type="match status" value="1"/>
</dbReference>
<evidence type="ECO:0000256" key="2">
    <source>
        <dbReference type="ARBA" id="ARBA00022527"/>
    </source>
</evidence>
<dbReference type="InterPro" id="IPR045274">
    <property type="entry name" value="WAK-like"/>
</dbReference>
<evidence type="ECO:0000256" key="14">
    <source>
        <dbReference type="SAM" id="Phobius"/>
    </source>
</evidence>
<keyword evidence="18" id="KW-1185">Reference proteome</keyword>
<evidence type="ECO:0000256" key="8">
    <source>
        <dbReference type="ARBA" id="ARBA00022989"/>
    </source>
</evidence>
<dbReference type="CDD" id="cd14066">
    <property type="entry name" value="STKc_IRAK"/>
    <property type="match status" value="1"/>
</dbReference>
<name>A0ABQ9LIU4_HEVBR</name>
<gene>
    <name evidence="17" type="ORF">P3X46_021278</name>
</gene>
<keyword evidence="5 15" id="KW-0732">Signal</keyword>
<feature type="signal peptide" evidence="15">
    <location>
        <begin position="1"/>
        <end position="29"/>
    </location>
</feature>
<dbReference type="PANTHER" id="PTHR27005">
    <property type="entry name" value="WALL-ASSOCIATED RECEPTOR KINASE-LIKE 21"/>
    <property type="match status" value="1"/>
</dbReference>
<protein>
    <recommendedName>
        <fullName evidence="16">Protein kinase domain-containing protein</fullName>
    </recommendedName>
</protein>
<dbReference type="InterPro" id="IPR011009">
    <property type="entry name" value="Kinase-like_dom_sf"/>
</dbReference>
<keyword evidence="9 14" id="KW-0472">Membrane</keyword>
<dbReference type="SMART" id="SM00220">
    <property type="entry name" value="S_TKc"/>
    <property type="match status" value="1"/>
</dbReference>
<dbReference type="EMBL" id="JARPOI010000012">
    <property type="protein sequence ID" value="KAJ9166538.1"/>
    <property type="molecule type" value="Genomic_DNA"/>
</dbReference>
<evidence type="ECO:0000256" key="4">
    <source>
        <dbReference type="ARBA" id="ARBA00022692"/>
    </source>
</evidence>
<comment type="catalytic activity">
    <reaction evidence="13">
        <text>L-threonyl-[protein] + ATP = O-phospho-L-threonyl-[protein] + ADP + H(+)</text>
        <dbReference type="Rhea" id="RHEA:46608"/>
        <dbReference type="Rhea" id="RHEA-COMP:11060"/>
        <dbReference type="Rhea" id="RHEA-COMP:11605"/>
        <dbReference type="ChEBI" id="CHEBI:15378"/>
        <dbReference type="ChEBI" id="CHEBI:30013"/>
        <dbReference type="ChEBI" id="CHEBI:30616"/>
        <dbReference type="ChEBI" id="CHEBI:61977"/>
        <dbReference type="ChEBI" id="CHEBI:456216"/>
    </reaction>
</comment>
<dbReference type="InterPro" id="IPR008271">
    <property type="entry name" value="Ser/Thr_kinase_AS"/>
</dbReference>
<keyword evidence="10" id="KW-1015">Disulfide bond</keyword>
<keyword evidence="2" id="KW-0418">Kinase</keyword>
<comment type="catalytic activity">
    <reaction evidence="12">
        <text>L-seryl-[protein] + ATP = O-phospho-L-seryl-[protein] + ADP + H(+)</text>
        <dbReference type="Rhea" id="RHEA:17989"/>
        <dbReference type="Rhea" id="RHEA-COMP:9863"/>
        <dbReference type="Rhea" id="RHEA-COMP:11604"/>
        <dbReference type="ChEBI" id="CHEBI:15378"/>
        <dbReference type="ChEBI" id="CHEBI:29999"/>
        <dbReference type="ChEBI" id="CHEBI:30616"/>
        <dbReference type="ChEBI" id="CHEBI:83421"/>
        <dbReference type="ChEBI" id="CHEBI:456216"/>
    </reaction>
</comment>
<evidence type="ECO:0000256" key="6">
    <source>
        <dbReference type="ARBA" id="ARBA00022741"/>
    </source>
</evidence>
<evidence type="ECO:0000256" key="1">
    <source>
        <dbReference type="ARBA" id="ARBA00004479"/>
    </source>
</evidence>
<evidence type="ECO:0000256" key="11">
    <source>
        <dbReference type="ARBA" id="ARBA00023180"/>
    </source>
</evidence>
<dbReference type="PROSITE" id="PS50011">
    <property type="entry name" value="PROTEIN_KINASE_DOM"/>
    <property type="match status" value="1"/>
</dbReference>
<dbReference type="Gene3D" id="1.10.510.10">
    <property type="entry name" value="Transferase(Phosphotransferase) domain 1"/>
    <property type="match status" value="1"/>
</dbReference>
<comment type="caution">
    <text evidence="17">The sequence shown here is derived from an EMBL/GenBank/DDBJ whole genome shotgun (WGS) entry which is preliminary data.</text>
</comment>
<dbReference type="InterPro" id="IPR000719">
    <property type="entry name" value="Prot_kinase_dom"/>
</dbReference>
<proteinExistence type="predicted"/>
<dbReference type="SUPFAM" id="SSF56112">
    <property type="entry name" value="Protein kinase-like (PK-like)"/>
    <property type="match status" value="1"/>
</dbReference>
<dbReference type="Pfam" id="PF00069">
    <property type="entry name" value="Pkinase"/>
    <property type="match status" value="1"/>
</dbReference>
<evidence type="ECO:0000256" key="10">
    <source>
        <dbReference type="ARBA" id="ARBA00023157"/>
    </source>
</evidence>
<keyword evidence="11" id="KW-0325">Glycoprotein</keyword>
<evidence type="ECO:0000256" key="7">
    <source>
        <dbReference type="ARBA" id="ARBA00022840"/>
    </source>
</evidence>
<sequence length="741" mass="82276">MIRSQRMIIALVKLHAILILWLTPALAVAASLANPTCQDTCGYVVINFPFGIGKGCYMSESFEVTCNYSFTPPKPFLASINMELLNVLTTGQFQVNNPVISSNCSDKASNITGVSLSGTPFVYSNSYNRFTAMGCDNYAMLLQGPGNTVGGCLSICRSGPNTTTSGCYGLNCCQAEIPPYVQSFEANMTNPFGDTEDRGGCKSAFMVDQDWFKSQSSTSRSLDDLKQMDRVPAMLNWAVDQGYCDIKASNISCTPDGIYCWKEFNRGQVCICRGCQDMSRCTDPSNYFDCRLHCMYGPRGYIYSCKCPPGHSQSYGRCYPDDFFEGKSRAKKIITIACGSGLGLLLLIIGIWTLCKIIKRRQAMKLKQKFFQRNGGLLLQQQLSSNESHVEQTRLFTSKELEKATDHYHVNRILGQGGQGTVYKGMLTDGRVVAIKKSKVVDEDKLDQFINEVVILSQINHRNVVKLLGCCLETEVPLLVYEFIPNGTLFQHIQEQSEEFPITWEVRLRIATEVASALSYLHSAASIPIFHRDIKSSNILLDEKYRAKVADFGTSKSISIDQTHVTTRVQGTFGYLDPEYFQSSQFTDKSDVYSFGVVLVELLTGQKAISSLRSVEERNLTAYFLQSMEETRLFEILDTRVLKEGGKEEIVAVAKLAKRCLDLNGKKRPTMKTVAMELEGIRASQGASSTQIQQDYEEVDYCIGEHAATWDIASSSTGSLTGSVSVSSHLDAHPLLHINTM</sequence>
<accession>A0ABQ9LIU4</accession>
<dbReference type="PANTHER" id="PTHR27005:SF517">
    <property type="entry name" value="PROTEIN KINASE DOMAIN-CONTAINING PROTEIN"/>
    <property type="match status" value="1"/>
</dbReference>
<keyword evidence="4 14" id="KW-0812">Transmembrane</keyword>
<evidence type="ECO:0000256" key="9">
    <source>
        <dbReference type="ARBA" id="ARBA00023136"/>
    </source>
</evidence>
<keyword evidence="3" id="KW-0808">Transferase</keyword>
<evidence type="ECO:0000259" key="16">
    <source>
        <dbReference type="PROSITE" id="PS50011"/>
    </source>
</evidence>
<keyword evidence="6" id="KW-0547">Nucleotide-binding</keyword>
<dbReference type="Pfam" id="PF08488">
    <property type="entry name" value="WAK"/>
    <property type="match status" value="1"/>
</dbReference>
<feature type="domain" description="Protein kinase" evidence="16">
    <location>
        <begin position="408"/>
        <end position="681"/>
    </location>
</feature>
<keyword evidence="7" id="KW-0067">ATP-binding</keyword>
<feature type="transmembrane region" description="Helical" evidence="14">
    <location>
        <begin position="333"/>
        <end position="355"/>
    </location>
</feature>
<dbReference type="InterPro" id="IPR013695">
    <property type="entry name" value="WAK"/>
</dbReference>
<feature type="chain" id="PRO_5047520768" description="Protein kinase domain-containing protein" evidence="15">
    <location>
        <begin position="30"/>
        <end position="741"/>
    </location>
</feature>
<evidence type="ECO:0000313" key="17">
    <source>
        <dbReference type="EMBL" id="KAJ9166538.1"/>
    </source>
</evidence>
<dbReference type="PROSITE" id="PS00108">
    <property type="entry name" value="PROTEIN_KINASE_ST"/>
    <property type="match status" value="1"/>
</dbReference>
<evidence type="ECO:0000313" key="18">
    <source>
        <dbReference type="Proteomes" id="UP001174677"/>
    </source>
</evidence>
<organism evidence="17 18">
    <name type="scientific">Hevea brasiliensis</name>
    <name type="common">Para rubber tree</name>
    <name type="synonym">Siphonia brasiliensis</name>
    <dbReference type="NCBI Taxonomy" id="3981"/>
    <lineage>
        <taxon>Eukaryota</taxon>
        <taxon>Viridiplantae</taxon>
        <taxon>Streptophyta</taxon>
        <taxon>Embryophyta</taxon>
        <taxon>Tracheophyta</taxon>
        <taxon>Spermatophyta</taxon>
        <taxon>Magnoliopsida</taxon>
        <taxon>eudicotyledons</taxon>
        <taxon>Gunneridae</taxon>
        <taxon>Pentapetalae</taxon>
        <taxon>rosids</taxon>
        <taxon>fabids</taxon>
        <taxon>Malpighiales</taxon>
        <taxon>Euphorbiaceae</taxon>
        <taxon>Crotonoideae</taxon>
        <taxon>Micrandreae</taxon>
        <taxon>Hevea</taxon>
    </lineage>
</organism>
<evidence type="ECO:0000256" key="3">
    <source>
        <dbReference type="ARBA" id="ARBA00022679"/>
    </source>
</evidence>
<evidence type="ECO:0000256" key="12">
    <source>
        <dbReference type="ARBA" id="ARBA00047558"/>
    </source>
</evidence>